<dbReference type="PaxDb" id="121845-A0A3Q0JDQ2"/>
<name>A0A3Q0JDQ2_DIACI</name>
<protein>
    <submittedName>
        <fullName evidence="5">Stress-induced-phosphoprotein 1-like</fullName>
    </submittedName>
</protein>
<dbReference type="Pfam" id="PF17830">
    <property type="entry name" value="STI1-HOP_DP"/>
    <property type="match status" value="1"/>
</dbReference>
<dbReference type="AlphaFoldDB" id="A0A3Q0JDQ2"/>
<evidence type="ECO:0000256" key="2">
    <source>
        <dbReference type="SAM" id="MobiDB-lite"/>
    </source>
</evidence>
<dbReference type="Proteomes" id="UP000079169">
    <property type="component" value="Unplaced"/>
</dbReference>
<keyword evidence="4" id="KW-1185">Reference proteome</keyword>
<gene>
    <name evidence="5" type="primary">LOC103516742</name>
</gene>
<feature type="compositionally biased region" description="Pro residues" evidence="2">
    <location>
        <begin position="89"/>
        <end position="104"/>
    </location>
</feature>
<evidence type="ECO:0000313" key="5">
    <source>
        <dbReference type="RefSeq" id="XP_026684850.1"/>
    </source>
</evidence>
<accession>A0A3Q0JDQ2</accession>
<dbReference type="KEGG" id="dci:103516742"/>
<evidence type="ECO:0000256" key="1">
    <source>
        <dbReference type="ARBA" id="ARBA00022737"/>
    </source>
</evidence>
<evidence type="ECO:0000259" key="3">
    <source>
        <dbReference type="Pfam" id="PF17830"/>
    </source>
</evidence>
<dbReference type="FunFam" id="1.10.260.100:FF:000004">
    <property type="entry name" value="Putative stress-induced-phosphoprotein 1"/>
    <property type="match status" value="1"/>
</dbReference>
<dbReference type="GeneID" id="103516742"/>
<keyword evidence="1" id="KW-0677">Repeat</keyword>
<dbReference type="InterPro" id="IPR041243">
    <property type="entry name" value="STI1/HOP_DP"/>
</dbReference>
<reference evidence="5" key="1">
    <citation type="submission" date="2025-08" db="UniProtKB">
        <authorList>
            <consortium name="RefSeq"/>
        </authorList>
    </citation>
    <scope>IDENTIFICATION</scope>
</reference>
<feature type="compositionally biased region" description="Basic and acidic residues" evidence="2">
    <location>
        <begin position="105"/>
        <end position="122"/>
    </location>
</feature>
<dbReference type="RefSeq" id="XP_026684850.1">
    <property type="nucleotide sequence ID" value="XM_026829049.1"/>
</dbReference>
<dbReference type="Gene3D" id="1.10.260.100">
    <property type="match status" value="1"/>
</dbReference>
<sequence>MNDMNRGDPFANLFSDPNIFVQLQLDPRTKPFLSDPSYVQMIKEIQKDPSLMTTKLKDPRMMTTLSVLLGVNMSSTMGDGDAEEMDVDPQPPSPKKAPSPPPAKKPAEPEDKNLTDEQRSVSERVLPVSF</sequence>
<proteinExistence type="predicted"/>
<feature type="region of interest" description="Disordered" evidence="2">
    <location>
        <begin position="72"/>
        <end position="130"/>
    </location>
</feature>
<organism evidence="4 5">
    <name type="scientific">Diaphorina citri</name>
    <name type="common">Asian citrus psyllid</name>
    <dbReference type="NCBI Taxonomy" id="121845"/>
    <lineage>
        <taxon>Eukaryota</taxon>
        <taxon>Metazoa</taxon>
        <taxon>Ecdysozoa</taxon>
        <taxon>Arthropoda</taxon>
        <taxon>Hexapoda</taxon>
        <taxon>Insecta</taxon>
        <taxon>Pterygota</taxon>
        <taxon>Neoptera</taxon>
        <taxon>Paraneoptera</taxon>
        <taxon>Hemiptera</taxon>
        <taxon>Sternorrhyncha</taxon>
        <taxon>Psylloidea</taxon>
        <taxon>Psyllidae</taxon>
        <taxon>Diaphorininae</taxon>
        <taxon>Diaphorina</taxon>
    </lineage>
</organism>
<feature type="domain" description="STI1/HOP DP" evidence="3">
    <location>
        <begin position="16"/>
        <end position="70"/>
    </location>
</feature>
<evidence type="ECO:0000313" key="4">
    <source>
        <dbReference type="Proteomes" id="UP000079169"/>
    </source>
</evidence>
<dbReference type="STRING" id="121845.A0A3Q0JDQ2"/>